<dbReference type="Proteomes" id="UP000321362">
    <property type="component" value="Chromosome"/>
</dbReference>
<reference evidence="2 3" key="1">
    <citation type="journal article" date="2013" name="J. Microbiol.">
        <title>Mucilaginibacter ginsenosidivorax sp. nov., with ginsenoside converting activity isolated from sediment.</title>
        <authorList>
            <person name="Kim J.K."/>
            <person name="Choi T.E."/>
            <person name="Liu Q.M."/>
            <person name="Park H.Y."/>
            <person name="Yi T.H."/>
            <person name="Yoon M.H."/>
            <person name="Kim S.C."/>
            <person name="Im W.T."/>
        </authorList>
    </citation>
    <scope>NUCLEOTIDE SEQUENCE [LARGE SCALE GENOMIC DNA]</scope>
    <source>
        <strain evidence="2 3">KHI28</strain>
    </source>
</reference>
<dbReference type="KEGG" id="mgk:FSB76_30485"/>
<evidence type="ECO:0000256" key="1">
    <source>
        <dbReference type="SAM" id="Phobius"/>
    </source>
</evidence>
<organism evidence="2 3">
    <name type="scientific">Mucilaginibacter ginsenosidivorax</name>
    <dbReference type="NCBI Taxonomy" id="862126"/>
    <lineage>
        <taxon>Bacteria</taxon>
        <taxon>Pseudomonadati</taxon>
        <taxon>Bacteroidota</taxon>
        <taxon>Sphingobacteriia</taxon>
        <taxon>Sphingobacteriales</taxon>
        <taxon>Sphingobacteriaceae</taxon>
        <taxon>Mucilaginibacter</taxon>
    </lineage>
</organism>
<keyword evidence="3" id="KW-1185">Reference proteome</keyword>
<name>A0A5B8W8N8_9SPHI</name>
<dbReference type="EMBL" id="CP042437">
    <property type="protein sequence ID" value="QEC80071.1"/>
    <property type="molecule type" value="Genomic_DNA"/>
</dbReference>
<proteinExistence type="predicted"/>
<dbReference type="AlphaFoldDB" id="A0A5B8W8N8"/>
<evidence type="ECO:0000313" key="2">
    <source>
        <dbReference type="EMBL" id="QEC80071.1"/>
    </source>
</evidence>
<dbReference type="RefSeq" id="WP_147060275.1">
    <property type="nucleotide sequence ID" value="NZ_CP042437.1"/>
</dbReference>
<dbReference type="OrthoDB" id="799349at2"/>
<keyword evidence="1" id="KW-0812">Transmembrane</keyword>
<keyword evidence="1" id="KW-1133">Transmembrane helix</keyword>
<feature type="transmembrane region" description="Helical" evidence="1">
    <location>
        <begin position="25"/>
        <end position="47"/>
    </location>
</feature>
<accession>A0A5B8W8N8</accession>
<sequence length="148" mass="16815">MEKIYHKARPDQSYLKDKQHKKKTAMIGVWMLVLFGIIFMIVVIKFATSGGSSDMLTFTMFPNSDDAYQVAKQYIAPTIKSSNLAFAEDRYQFAKKSDSVFVIKSYVTSIDEKGAKVKTNFQITLKYDGGPKAVQDNWTMIDMNEVAE</sequence>
<gene>
    <name evidence="2" type="ORF">FSB76_30485</name>
</gene>
<evidence type="ECO:0000313" key="3">
    <source>
        <dbReference type="Proteomes" id="UP000321362"/>
    </source>
</evidence>
<protein>
    <submittedName>
        <fullName evidence="2">Uncharacterized protein</fullName>
    </submittedName>
</protein>
<keyword evidence="1" id="KW-0472">Membrane</keyword>